<dbReference type="PROSITE" id="PS50977">
    <property type="entry name" value="HTH_TETR_2"/>
    <property type="match status" value="1"/>
</dbReference>
<dbReference type="STRING" id="443218.AS9A_4524"/>
<evidence type="ECO:0000256" key="4">
    <source>
        <dbReference type="PROSITE-ProRule" id="PRU00335"/>
    </source>
</evidence>
<dbReference type="AlphaFoldDB" id="F6ENU9"/>
<evidence type="ECO:0000256" key="3">
    <source>
        <dbReference type="ARBA" id="ARBA00023163"/>
    </source>
</evidence>
<keyword evidence="1" id="KW-0805">Transcription regulation</keyword>
<reference evidence="6 7" key="1">
    <citation type="journal article" date="2011" name="J. Bacteriol.">
        <title>Complete genome sequence of Amycolicicoccus subflavus DQS3-9A1T, an actinomycete isolated from crude oil-polluted soil.</title>
        <authorList>
            <person name="Cai M."/>
            <person name="Chen W.M."/>
            <person name="Nie Y."/>
            <person name="Chi C.Q."/>
            <person name="Wang Y.N."/>
            <person name="Tang Y.Q."/>
            <person name="Li G.Y."/>
            <person name="Wu X.L."/>
        </authorList>
    </citation>
    <scope>NUCLEOTIDE SEQUENCE [LARGE SCALE GENOMIC DNA]</scope>
    <source>
        <strain evidence="7">DSM 45089 / DQS3-9A1</strain>
    </source>
</reference>
<dbReference type="PRINTS" id="PR00455">
    <property type="entry name" value="HTHTETR"/>
</dbReference>
<evidence type="ECO:0000313" key="6">
    <source>
        <dbReference type="EMBL" id="AEF42956.1"/>
    </source>
</evidence>
<evidence type="ECO:0000256" key="2">
    <source>
        <dbReference type="ARBA" id="ARBA00023125"/>
    </source>
</evidence>
<feature type="domain" description="HTH tetR-type" evidence="5">
    <location>
        <begin position="1"/>
        <end position="61"/>
    </location>
</feature>
<dbReference type="EMBL" id="CP002786">
    <property type="protein sequence ID" value="AEF42956.1"/>
    <property type="molecule type" value="Genomic_DNA"/>
</dbReference>
<dbReference type="SUPFAM" id="SSF46689">
    <property type="entry name" value="Homeodomain-like"/>
    <property type="match status" value="1"/>
</dbReference>
<dbReference type="Proteomes" id="UP000009235">
    <property type="component" value="Chromosome"/>
</dbReference>
<evidence type="ECO:0000256" key="1">
    <source>
        <dbReference type="ARBA" id="ARBA00023015"/>
    </source>
</evidence>
<dbReference type="InterPro" id="IPR001647">
    <property type="entry name" value="HTH_TetR"/>
</dbReference>
<dbReference type="PANTHER" id="PTHR30055:SF234">
    <property type="entry name" value="HTH-TYPE TRANSCRIPTIONAL REGULATOR BETI"/>
    <property type="match status" value="1"/>
</dbReference>
<gene>
    <name evidence="6" type="ordered locus">AS9A_4524</name>
</gene>
<feature type="DNA-binding region" description="H-T-H motif" evidence="4">
    <location>
        <begin position="24"/>
        <end position="43"/>
    </location>
</feature>
<dbReference type="Gene3D" id="1.10.357.10">
    <property type="entry name" value="Tetracycline Repressor, domain 2"/>
    <property type="match status" value="1"/>
</dbReference>
<dbReference type="HOGENOM" id="CLU_114085_1_0_11"/>
<dbReference type="GO" id="GO:0000976">
    <property type="term" value="F:transcription cis-regulatory region binding"/>
    <property type="evidence" value="ECO:0007669"/>
    <property type="project" value="TreeGrafter"/>
</dbReference>
<dbReference type="Pfam" id="PF00440">
    <property type="entry name" value="TetR_N"/>
    <property type="match status" value="1"/>
</dbReference>
<dbReference type="eggNOG" id="COG1309">
    <property type="taxonomic scope" value="Bacteria"/>
</dbReference>
<keyword evidence="2 4" id="KW-0238">DNA-binding</keyword>
<keyword evidence="3" id="KW-0804">Transcription</keyword>
<dbReference type="GO" id="GO:0003700">
    <property type="term" value="F:DNA-binding transcription factor activity"/>
    <property type="evidence" value="ECO:0007669"/>
    <property type="project" value="TreeGrafter"/>
</dbReference>
<dbReference type="PANTHER" id="PTHR30055">
    <property type="entry name" value="HTH-TYPE TRANSCRIPTIONAL REGULATOR RUTR"/>
    <property type="match status" value="1"/>
</dbReference>
<proteinExistence type="predicted"/>
<dbReference type="InterPro" id="IPR050109">
    <property type="entry name" value="HTH-type_TetR-like_transc_reg"/>
</dbReference>
<dbReference type="KEGG" id="asd:AS9A_4524"/>
<evidence type="ECO:0000313" key="7">
    <source>
        <dbReference type="Proteomes" id="UP000009235"/>
    </source>
</evidence>
<sequence>MHTAQTLIEAAITLFARGGAREVTMAAIARMTGAPSGSVYHRFPDRPSLLSAVWRHTARDFEAGYRDQLGSDPSPDAAITVAVWCVEWCRIHPERAAVLHSGMRAFSPETWSADQIAANQAEECARDREFATVVAAIAERSGHRRDEVAFAMLGLPLAIVGSHLQSGDSVPHRASDLVRRIASRLLLS</sequence>
<organism evidence="6 7">
    <name type="scientific">Hoyosella subflava (strain DSM 45089 / JCM 17490 / NBRC 109087 / DQS3-9A1)</name>
    <name type="common">Amycolicicoccus subflavus</name>
    <dbReference type="NCBI Taxonomy" id="443218"/>
    <lineage>
        <taxon>Bacteria</taxon>
        <taxon>Bacillati</taxon>
        <taxon>Actinomycetota</taxon>
        <taxon>Actinomycetes</taxon>
        <taxon>Mycobacteriales</taxon>
        <taxon>Hoyosellaceae</taxon>
        <taxon>Hoyosella</taxon>
    </lineage>
</organism>
<keyword evidence="7" id="KW-1185">Reference proteome</keyword>
<protein>
    <submittedName>
        <fullName evidence="6">TetR family transcriptional regulator</fullName>
    </submittedName>
</protein>
<dbReference type="InterPro" id="IPR009057">
    <property type="entry name" value="Homeodomain-like_sf"/>
</dbReference>
<name>F6ENU9_HOYSD</name>
<accession>F6ENU9</accession>
<evidence type="ECO:0000259" key="5">
    <source>
        <dbReference type="PROSITE" id="PS50977"/>
    </source>
</evidence>